<dbReference type="Gene3D" id="2.60.40.10">
    <property type="entry name" value="Immunoglobulins"/>
    <property type="match status" value="17"/>
</dbReference>
<dbReference type="SUPFAM" id="SSF48726">
    <property type="entry name" value="Immunoglobulin"/>
    <property type="match status" value="17"/>
</dbReference>
<evidence type="ECO:0000313" key="2">
    <source>
        <dbReference type="EMBL" id="MFH4979231.1"/>
    </source>
</evidence>
<dbReference type="InterPro" id="IPR003599">
    <property type="entry name" value="Ig_sub"/>
</dbReference>
<dbReference type="InterPro" id="IPR003598">
    <property type="entry name" value="Ig_sub2"/>
</dbReference>
<dbReference type="SMART" id="SM00409">
    <property type="entry name" value="IG"/>
    <property type="match status" value="16"/>
</dbReference>
<feature type="domain" description="Ig-like" evidence="1">
    <location>
        <begin position="889"/>
        <end position="979"/>
    </location>
</feature>
<sequence length="2225" mass="247655">ITGSRINKQYHFGFISLNILKAISEDSGTYVVRAKNALGEATKECHINVRPHATIVSETQHEECLDKIHAIETATKYERQEVEEEGPASAPQFIQTLPGDIGEVEEGKPIHLECRVVPVGDTTMSVIWLKNGQPLSHGHRYRTFHDFGFVSLDILDVYATDSGTYTCVATNALGKAETSVTFMCTPKGRIEDQTQHPNSVMRIQEIEAPKPAPAESPEIIKQAPQFVKPLSDGQMVYVKEGDNVYLEAQVVPTDDNTMTYEWLLNGHPLMKAHRFVLTQDFGYIALNILYMYPEDSGTYTLIVRNAAGEARSTMDIDCAVKGNMITESFHPNSVQRIKELEAPLQPADERPEAPKVAPQIVRHLPPTIEKVHESQTLHLEAQITPIDDNELKVQWLHNGHPLKATSRHRHMNDFGFVSLDIDYIIPEDSGKYTLVISNSQGTAETSTEFDVQRLQSIIQDTQHPESMIRIQEIEAIKPAQPSEAELPPEAPQFTQQLTGPTEILKEGQSVHMDCMVQPINDSNLKIEWFLNGYPIMLGSRIRTMHDFGYVGLEFLHVHPEDTGIYTCKASNAAGEATTEFALECRPRRNIYLDTQHPDSWSQIQEIENREVIREPTPEMTFPPPTFTEQLKNEDQLVEGEATRLECKLEPAGDPTLKVYWTRNNQPLPEGSRFMPARNFDYVNLDILAVYPEDSGVYSCRAVSEFGEAVTSCTVKCAATESLLMDTQHEESWKQVQDIENRRPEEPIYVEPEKVAPRFVNPLPPSLGDFNEGSPVHFECQVEPTNDNKLRVEWYHNGQPLSNGHRFRTTHDFGYISLDILYAFPEDSGEWTCVAINELGEARTTSSFSVAGRQVILDESQHPTSWQRIQEIEAPKAPQPEAPELVAPAPKFVKPMESVERIEGQPAHFETRVTPITDPKMRITWFKDGAPLANGNRFHLTSDFGFIGLDIVYTVSEDTGTYTVIASNDQGEDRVEATLKVGGRAGILGDTQHEASWQRIQEIEAAKAQPEEKEKELVVYGAPHFIRPLVSVENLVEGQPAHFETNFEPITDPNLTITWYINGVPLKASSRMMMRKDFGLATLDIQYVLPEDVGEITCIARNAAGEDHTVANLLCQSRASILADVMHDESWRRIQEIEAPKPAPAPAEPTVYPKPTFTQPLQSIADIPEGGVAVLEARVIPVNDPNLKILWFHNDAPLQDSNWHTMTNDFGCVTLRISPVYPKAAGVYSCKAVNDQGTAITSASLSVQSAETLQMDTTRPEAVQRIQQLEALDKFPKLELPEEQYDKPFWTKAFENIDNLPEGEIIELSGFVEPSGDPNLRIEWFLNGAPLPNSNRYRQTTDFGNVVLTIVHVLPKDSGVYTCKASNLKGEASTSATVKVAGYETLLLGTQHPVSWEQIQILETPAVVEEVEEEVIKEKPRFLTQLESVTDVPEGTPIQLEATFQPARDSDLKVIWLKNGQPLGASQLIKTRSELGWATLEIDGVNPDHNGVYTLKIANTEGEASCSATVKVAGVGNILADTQHEESWRQIQEMEAPVEPQPEPPAPVYDTPKIETPIADVECAEGEPVHFECVISPINDPGLQVIWLRNGQPLAHGSKYAISHDFGFCSLDIVGTIPEDQGIYQLKAFNKAGEAVTSATLKCHPKEAILGETQHEESWKRIQEIEAPKAPIPELAPLPKTPPKFIVPIKDLGDLFEGLPAHFEATVEPIDDPDLKIQWYLNGAPISASSRVKMISDFGWIILDVNAVEPRDSGEWTCVASNEVGEDKCSAKMNVKPRESVILDSTQPQSWLMLQELEATKPVPEEVEKVFPPPQITVHLQPTEGLSEGDSVHLEAHFTPIDDPHIKCEWFKDGHPLYHANRHKMVSDYGFGIMDIIHLFAHDAGEYTIRVSNDAGEATSTTSLEVARTPGLILEPQNVEGAAAVKKMEERMNVAPVEVAAPEEGKTVPVFIEPLSAPITCVEGERAHFAARYEPLNDPNLRIQWFLNGNPLKTGSRVKTINEFGYVVLEIAPTYPEDSGDYTCRAVNLVGEAVTSTQLTCTPLKKIISESQLPETMAGAQLHLQEIEATKPAPPEAPEREHGPPKFTTSLSDQPNLVEGQLAHFEAQLIPVNDPKLKIEWFHNGSPVGHSARMKMIHDFGFVVLELMPVEPQDSGKWLCKASNDFGSDEVVCDIQVYLSFVFISSIDESRWIQNSENDFTSNVLSSLTSYVDISAVFTLSRGCVF</sequence>
<dbReference type="PANTHER" id="PTHR47633:SF4">
    <property type="entry name" value="MYOPALLADIN ISOFORM X1"/>
    <property type="match status" value="1"/>
</dbReference>
<name>A0ABD6EIZ6_9BILA</name>
<keyword evidence="3" id="KW-1185">Reference proteome</keyword>
<gene>
    <name evidence="2" type="ORF">AB6A40_005940</name>
</gene>
<feature type="domain" description="Ig-like" evidence="1">
    <location>
        <begin position="624"/>
        <end position="715"/>
    </location>
</feature>
<dbReference type="InterPro" id="IPR007110">
    <property type="entry name" value="Ig-like_dom"/>
</dbReference>
<feature type="domain" description="Ig-like" evidence="1">
    <location>
        <begin position="1027"/>
        <end position="1110"/>
    </location>
</feature>
<dbReference type="SMART" id="SM00408">
    <property type="entry name" value="IGc2"/>
    <property type="match status" value="11"/>
</dbReference>
<feature type="domain" description="Ig-like" evidence="1">
    <location>
        <begin position="91"/>
        <end position="181"/>
    </location>
</feature>
<dbReference type="InterPro" id="IPR013098">
    <property type="entry name" value="Ig_I-set"/>
</dbReference>
<reference evidence="2 3" key="1">
    <citation type="submission" date="2024-08" db="EMBL/GenBank/DDBJ databases">
        <title>Gnathostoma spinigerum genome.</title>
        <authorList>
            <person name="Gonzalez-Bertolin B."/>
            <person name="Monzon S."/>
            <person name="Zaballos A."/>
            <person name="Jimenez P."/>
            <person name="Dekumyoy P."/>
            <person name="Varona S."/>
            <person name="Cuesta I."/>
            <person name="Sumanam S."/>
            <person name="Adisakwattana P."/>
            <person name="Gasser R.B."/>
            <person name="Hernandez-Gonzalez A."/>
            <person name="Young N.D."/>
            <person name="Perteguer M.J."/>
        </authorList>
    </citation>
    <scope>NUCLEOTIDE SEQUENCE [LARGE SCALE GENOMIC DNA]</scope>
    <source>
        <strain evidence="2">AL3</strain>
        <tissue evidence="2">Liver</tissue>
    </source>
</reference>
<feature type="domain" description="Ig-like" evidence="1">
    <location>
        <begin position="2084"/>
        <end position="2175"/>
    </location>
</feature>
<feature type="domain" description="Ig-like" evidence="1">
    <location>
        <begin position="1275"/>
        <end position="1380"/>
    </location>
</feature>
<dbReference type="EMBL" id="JBGFUD010003974">
    <property type="protein sequence ID" value="MFH4979231.1"/>
    <property type="molecule type" value="Genomic_DNA"/>
</dbReference>
<dbReference type="FunFam" id="2.60.40.10:FF:001843">
    <property type="entry name" value="KETtiN (Drosophila actin-binding) homolog"/>
    <property type="match status" value="1"/>
</dbReference>
<accession>A0ABD6EIZ6</accession>
<organism evidence="2 3">
    <name type="scientific">Gnathostoma spinigerum</name>
    <dbReference type="NCBI Taxonomy" id="75299"/>
    <lineage>
        <taxon>Eukaryota</taxon>
        <taxon>Metazoa</taxon>
        <taxon>Ecdysozoa</taxon>
        <taxon>Nematoda</taxon>
        <taxon>Chromadorea</taxon>
        <taxon>Rhabditida</taxon>
        <taxon>Spirurina</taxon>
        <taxon>Gnathostomatomorpha</taxon>
        <taxon>Gnathostomatoidea</taxon>
        <taxon>Gnathostomatidae</taxon>
        <taxon>Gnathostoma</taxon>
    </lineage>
</organism>
<feature type="domain" description="Ig-like" evidence="1">
    <location>
        <begin position="1551"/>
        <end position="1641"/>
    </location>
</feature>
<feature type="non-terminal residue" evidence="2">
    <location>
        <position position="1"/>
    </location>
</feature>
<feature type="domain" description="Ig-like" evidence="1">
    <location>
        <begin position="491"/>
        <end position="583"/>
    </location>
</feature>
<evidence type="ECO:0000259" key="1">
    <source>
        <dbReference type="PROSITE" id="PS50835"/>
    </source>
</evidence>
<feature type="domain" description="Ig-like" evidence="1">
    <location>
        <begin position="1682"/>
        <end position="1773"/>
    </location>
</feature>
<feature type="domain" description="Ig-like" evidence="1">
    <location>
        <begin position="1813"/>
        <end position="1906"/>
    </location>
</feature>
<dbReference type="CDD" id="cd00096">
    <property type="entry name" value="Ig"/>
    <property type="match status" value="4"/>
</dbReference>
<dbReference type="InterPro" id="IPR036179">
    <property type="entry name" value="Ig-like_dom_sf"/>
</dbReference>
<feature type="domain" description="Ig-like" evidence="1">
    <location>
        <begin position="1148"/>
        <end position="1245"/>
    </location>
</feature>
<dbReference type="FunFam" id="2.60.40.10:FF:000962">
    <property type="entry name" value="titin isoform X1"/>
    <property type="match status" value="6"/>
</dbReference>
<feature type="domain" description="Ig-like" evidence="1">
    <location>
        <begin position="1419"/>
        <end position="1510"/>
    </location>
</feature>
<comment type="caution">
    <text evidence="2">The sequence shown here is derived from an EMBL/GenBank/DDBJ whole genome shotgun (WGS) entry which is preliminary data.</text>
</comment>
<protein>
    <recommendedName>
        <fullName evidence="1">Ig-like domain-containing protein</fullName>
    </recommendedName>
</protein>
<feature type="domain" description="Ig-like" evidence="1">
    <location>
        <begin position="1909"/>
        <end position="2039"/>
    </location>
</feature>
<dbReference type="Proteomes" id="UP001608902">
    <property type="component" value="Unassembled WGS sequence"/>
</dbReference>
<feature type="domain" description="Ig-like" evidence="1">
    <location>
        <begin position="224"/>
        <end position="317"/>
    </location>
</feature>
<dbReference type="InterPro" id="IPR013783">
    <property type="entry name" value="Ig-like_fold"/>
</dbReference>
<dbReference type="PANTHER" id="PTHR47633">
    <property type="entry name" value="IMMUNOGLOBULIN"/>
    <property type="match status" value="1"/>
</dbReference>
<feature type="domain" description="Ig-like" evidence="1">
    <location>
        <begin position="358"/>
        <end position="450"/>
    </location>
</feature>
<evidence type="ECO:0000313" key="3">
    <source>
        <dbReference type="Proteomes" id="UP001608902"/>
    </source>
</evidence>
<dbReference type="FunFam" id="2.60.40.10:FF:000119">
    <property type="entry name" value="Sallimus, isoform P"/>
    <property type="match status" value="9"/>
</dbReference>
<dbReference type="PROSITE" id="PS50835">
    <property type="entry name" value="IG_LIKE"/>
    <property type="match status" value="16"/>
</dbReference>
<dbReference type="Pfam" id="PF07679">
    <property type="entry name" value="I-set"/>
    <property type="match status" value="16"/>
</dbReference>
<feature type="domain" description="Ig-like" evidence="1">
    <location>
        <begin position="756"/>
        <end position="850"/>
    </location>
</feature>
<proteinExistence type="predicted"/>